<dbReference type="InterPro" id="IPR009057">
    <property type="entry name" value="Homeodomain-like_sf"/>
</dbReference>
<name>A0A5B0DUZ6_9HYPH</name>
<gene>
    <name evidence="6" type="ORF">FPY71_12735</name>
</gene>
<dbReference type="Gene3D" id="1.10.357.10">
    <property type="entry name" value="Tetracycline Repressor, domain 2"/>
    <property type="match status" value="1"/>
</dbReference>
<evidence type="ECO:0000256" key="4">
    <source>
        <dbReference type="PROSITE-ProRule" id="PRU00335"/>
    </source>
</evidence>
<dbReference type="InterPro" id="IPR041490">
    <property type="entry name" value="KstR2_TetR_C"/>
</dbReference>
<dbReference type="InterPro" id="IPR001647">
    <property type="entry name" value="HTH_TetR"/>
</dbReference>
<evidence type="ECO:0000256" key="1">
    <source>
        <dbReference type="ARBA" id="ARBA00023015"/>
    </source>
</evidence>
<dbReference type="Proteomes" id="UP000324738">
    <property type="component" value="Unassembled WGS sequence"/>
</dbReference>
<dbReference type="RefSeq" id="WP_149300696.1">
    <property type="nucleotide sequence ID" value="NZ_VTWH01000003.1"/>
</dbReference>
<dbReference type="AlphaFoldDB" id="A0A5B0DUZ6"/>
<keyword evidence="2 4" id="KW-0238">DNA-binding</keyword>
<evidence type="ECO:0000259" key="5">
    <source>
        <dbReference type="PROSITE" id="PS50977"/>
    </source>
</evidence>
<dbReference type="InterPro" id="IPR036271">
    <property type="entry name" value="Tet_transcr_reg_TetR-rel_C_sf"/>
</dbReference>
<dbReference type="Pfam" id="PF00440">
    <property type="entry name" value="TetR_N"/>
    <property type="match status" value="1"/>
</dbReference>
<dbReference type="PANTHER" id="PTHR30055:SF234">
    <property type="entry name" value="HTH-TYPE TRANSCRIPTIONAL REGULATOR BETI"/>
    <property type="match status" value="1"/>
</dbReference>
<dbReference type="PANTHER" id="PTHR30055">
    <property type="entry name" value="HTH-TYPE TRANSCRIPTIONAL REGULATOR RUTR"/>
    <property type="match status" value="1"/>
</dbReference>
<evidence type="ECO:0000313" key="6">
    <source>
        <dbReference type="EMBL" id="KAA0969410.1"/>
    </source>
</evidence>
<accession>A0A5B0DUZ6</accession>
<keyword evidence="1" id="KW-0805">Transcription regulation</keyword>
<dbReference type="EMBL" id="VTWH01000003">
    <property type="protein sequence ID" value="KAA0969410.1"/>
    <property type="molecule type" value="Genomic_DNA"/>
</dbReference>
<keyword evidence="7" id="KW-1185">Reference proteome</keyword>
<proteinExistence type="predicted"/>
<dbReference type="SUPFAM" id="SSF48498">
    <property type="entry name" value="Tetracyclin repressor-like, C-terminal domain"/>
    <property type="match status" value="1"/>
</dbReference>
<dbReference type="PROSITE" id="PS50977">
    <property type="entry name" value="HTH_TETR_2"/>
    <property type="match status" value="1"/>
</dbReference>
<dbReference type="OrthoDB" id="2356263at2"/>
<organism evidence="6 7">
    <name type="scientific">Aureimonas fodinaquatilis</name>
    <dbReference type="NCBI Taxonomy" id="2565783"/>
    <lineage>
        <taxon>Bacteria</taxon>
        <taxon>Pseudomonadati</taxon>
        <taxon>Pseudomonadota</taxon>
        <taxon>Alphaproteobacteria</taxon>
        <taxon>Hyphomicrobiales</taxon>
        <taxon>Aurantimonadaceae</taxon>
        <taxon>Aureimonas</taxon>
    </lineage>
</organism>
<protein>
    <submittedName>
        <fullName evidence="6">TetR/AcrR family transcriptional regulator</fullName>
    </submittedName>
</protein>
<evidence type="ECO:0000256" key="2">
    <source>
        <dbReference type="ARBA" id="ARBA00023125"/>
    </source>
</evidence>
<dbReference type="GO" id="GO:0003700">
    <property type="term" value="F:DNA-binding transcription factor activity"/>
    <property type="evidence" value="ECO:0007669"/>
    <property type="project" value="TreeGrafter"/>
</dbReference>
<keyword evidence="3" id="KW-0804">Transcription</keyword>
<evidence type="ECO:0000313" key="7">
    <source>
        <dbReference type="Proteomes" id="UP000324738"/>
    </source>
</evidence>
<dbReference type="InterPro" id="IPR050109">
    <property type="entry name" value="HTH-type_TetR-like_transc_reg"/>
</dbReference>
<dbReference type="SUPFAM" id="SSF46689">
    <property type="entry name" value="Homeodomain-like"/>
    <property type="match status" value="1"/>
</dbReference>
<sequence>MSETKGSFTAASIRQEAQRLFAARGYAAVSMREIADAVGIRAGGLYNHFATKQDILRDLMTGHLGELLAAWDVTDPVNDTAEARLTAFARFHIRFHFEKPDAVFIAYMELRNLEPENFAAVEVLRRNYEGRLRAIFEAGAGKFCLEDSAVATRAMIAMLTGVTTWYKPGGRLSIDEVEEIYINMARRSVGLPALTKAPDEQGGTRHV</sequence>
<evidence type="ECO:0000256" key="3">
    <source>
        <dbReference type="ARBA" id="ARBA00023163"/>
    </source>
</evidence>
<feature type="domain" description="HTH tetR-type" evidence="5">
    <location>
        <begin position="7"/>
        <end position="67"/>
    </location>
</feature>
<feature type="DNA-binding region" description="H-T-H motif" evidence="4">
    <location>
        <begin position="30"/>
        <end position="49"/>
    </location>
</feature>
<dbReference type="GO" id="GO:0000976">
    <property type="term" value="F:transcription cis-regulatory region binding"/>
    <property type="evidence" value="ECO:0007669"/>
    <property type="project" value="TreeGrafter"/>
</dbReference>
<dbReference type="PRINTS" id="PR00455">
    <property type="entry name" value="HTHTETR"/>
</dbReference>
<dbReference type="Pfam" id="PF17932">
    <property type="entry name" value="TetR_C_24"/>
    <property type="match status" value="1"/>
</dbReference>
<comment type="caution">
    <text evidence="6">The sequence shown here is derived from an EMBL/GenBank/DDBJ whole genome shotgun (WGS) entry which is preliminary data.</text>
</comment>
<reference evidence="6 7" key="1">
    <citation type="submission" date="2019-08" db="EMBL/GenBank/DDBJ databases">
        <title>Aureimonas fodiniaquatilis sp. nov., isolated from a coal mine wastewater.</title>
        <authorList>
            <person name="Kim W."/>
        </authorList>
    </citation>
    <scope>NUCLEOTIDE SEQUENCE [LARGE SCALE GENOMIC DNA]</scope>
    <source>
        <strain evidence="6 7">CAU 1482</strain>
    </source>
</reference>